<dbReference type="Gene3D" id="3.20.20.390">
    <property type="entry name" value="FMN-linked oxidoreductases"/>
    <property type="match status" value="1"/>
</dbReference>
<evidence type="ECO:0000256" key="2">
    <source>
        <dbReference type="ARBA" id="ARBA00022679"/>
    </source>
</evidence>
<keyword evidence="3 10" id="KW-0479">Metal-binding</keyword>
<comment type="function">
    <text evidence="10">Prenyltransferase that catalyzes in vivo the transfer of the heptaprenyl moiety of heptaprenyl pyrophosphate (HepPP; 35 carbon atoms) to the C3 hydroxyl of sn-glycerol-1-phosphate (G1P), producing heptaprenylglyceryl phosphate (HepGP). This reaction is an ether-bond-formation step in the biosynthesis of archaea-type G1P-based membrane lipids found in Bacillales.</text>
</comment>
<keyword evidence="1 10" id="KW-0444">Lipid biosynthesis</keyword>
<gene>
    <name evidence="10" type="primary">pcrB</name>
    <name evidence="11" type="ORF">DL897_16160</name>
</gene>
<comment type="similarity">
    <text evidence="10">Belongs to the GGGP/HepGP synthase family. Group I subfamily.</text>
</comment>
<evidence type="ECO:0000256" key="7">
    <source>
        <dbReference type="ARBA" id="ARBA00023264"/>
    </source>
</evidence>
<dbReference type="InterPro" id="IPR039074">
    <property type="entry name" value="GGGP/HepGP_synthase_I"/>
</dbReference>
<feature type="binding site" evidence="10">
    <location>
        <position position="11"/>
    </location>
    <ligand>
        <name>Mg(2+)</name>
        <dbReference type="ChEBI" id="CHEBI:18420"/>
    </ligand>
</feature>
<name>A0A364K1C4_9BACL</name>
<feature type="binding site" evidence="10">
    <location>
        <begin position="206"/>
        <end position="207"/>
    </location>
    <ligand>
        <name>sn-glycerol 1-phosphate</name>
        <dbReference type="ChEBI" id="CHEBI:57685"/>
    </ligand>
</feature>
<comment type="caution">
    <text evidence="11">The sequence shown here is derived from an EMBL/GenBank/DDBJ whole genome shotgun (WGS) entry which is preliminary data.</text>
</comment>
<dbReference type="FunFam" id="3.20.20.390:FF:000001">
    <property type="entry name" value="Heptaprenylglyceryl phosphate synthase"/>
    <property type="match status" value="1"/>
</dbReference>
<dbReference type="CDD" id="cd02812">
    <property type="entry name" value="PcrB_like"/>
    <property type="match status" value="1"/>
</dbReference>
<dbReference type="NCBIfam" id="NF003199">
    <property type="entry name" value="PRK04169.1-3"/>
    <property type="match status" value="1"/>
</dbReference>
<dbReference type="SUPFAM" id="SSF51395">
    <property type="entry name" value="FMN-linked oxidoreductases"/>
    <property type="match status" value="1"/>
</dbReference>
<dbReference type="AlphaFoldDB" id="A0A364K1C4"/>
<dbReference type="EC" id="2.5.1.n9" evidence="9 10"/>
<comment type="catalytic activity">
    <reaction evidence="8 10">
        <text>sn-glycerol 1-phosphate + all-trans-heptaprenyl diphosphate = 3-heptaprenyl-sn-glycero-1-phosphate + diphosphate</text>
        <dbReference type="Rhea" id="RHEA:33495"/>
        <dbReference type="ChEBI" id="CHEBI:33019"/>
        <dbReference type="ChEBI" id="CHEBI:57685"/>
        <dbReference type="ChEBI" id="CHEBI:58206"/>
        <dbReference type="ChEBI" id="CHEBI:64781"/>
        <dbReference type="EC" id="2.5.1.n9"/>
    </reaction>
</comment>
<reference evidence="11 12" key="2">
    <citation type="submission" date="2018-06" db="EMBL/GenBank/DDBJ databases">
        <authorList>
            <person name="Zhirakovskaya E."/>
        </authorList>
    </citation>
    <scope>NUCLEOTIDE SEQUENCE [LARGE SCALE GENOMIC DNA]</scope>
    <source>
        <strain evidence="11 12">FBKL4.011</strain>
    </source>
</reference>
<keyword evidence="12" id="KW-1185">Reference proteome</keyword>
<organism evidence="11 12">
    <name type="scientific">Thermoflavimicrobium daqui</name>
    <dbReference type="NCBI Taxonomy" id="2137476"/>
    <lineage>
        <taxon>Bacteria</taxon>
        <taxon>Bacillati</taxon>
        <taxon>Bacillota</taxon>
        <taxon>Bacilli</taxon>
        <taxon>Bacillales</taxon>
        <taxon>Thermoactinomycetaceae</taxon>
        <taxon>Thermoflavimicrobium</taxon>
    </lineage>
</organism>
<keyword evidence="2 10" id="KW-0808">Transferase</keyword>
<evidence type="ECO:0000313" key="12">
    <source>
        <dbReference type="Proteomes" id="UP000251213"/>
    </source>
</evidence>
<dbReference type="PANTHER" id="PTHR40029:SF2">
    <property type="entry name" value="HEPTAPRENYLGLYCERYL PHOSPHATE SYNTHASE"/>
    <property type="match status" value="1"/>
</dbReference>
<proteinExistence type="inferred from homology"/>
<dbReference type="EMBL" id="QJKK01000013">
    <property type="protein sequence ID" value="RAL21500.1"/>
    <property type="molecule type" value="Genomic_DNA"/>
</dbReference>
<comment type="cofactor">
    <cofactor evidence="10">
        <name>Mg(2+)</name>
        <dbReference type="ChEBI" id="CHEBI:18420"/>
    </cofactor>
</comment>
<keyword evidence="6 10" id="KW-0594">Phospholipid biosynthesis</keyword>
<dbReference type="GO" id="GO:0046474">
    <property type="term" value="P:glycerophospholipid biosynthetic process"/>
    <property type="evidence" value="ECO:0007669"/>
    <property type="project" value="UniProtKB-UniRule"/>
</dbReference>
<reference evidence="11 12" key="1">
    <citation type="submission" date="2018-06" db="EMBL/GenBank/DDBJ databases">
        <title>Thermoflavimicrobium daqus sp. nov., a thermophilic microbe isolated from Moutai-flavour Daqu.</title>
        <authorList>
            <person name="Wang X."/>
            <person name="Zhou H."/>
        </authorList>
    </citation>
    <scope>NUCLEOTIDE SEQUENCE [LARGE SCALE GENOMIC DNA]</scope>
    <source>
        <strain evidence="11 12">FBKL4.011</strain>
    </source>
</reference>
<dbReference type="InterPro" id="IPR038597">
    <property type="entry name" value="GGGP/HepGP_synthase_sf"/>
</dbReference>
<dbReference type="UniPathway" id="UPA00940"/>
<keyword evidence="7 10" id="KW-1208">Phospholipid metabolism</keyword>
<feature type="binding site" evidence="10">
    <location>
        <position position="186"/>
    </location>
    <ligand>
        <name>sn-glycerol 1-phosphate</name>
        <dbReference type="ChEBI" id="CHEBI:57685"/>
    </ligand>
</feature>
<dbReference type="NCBIfam" id="NF003197">
    <property type="entry name" value="PRK04169.1-1"/>
    <property type="match status" value="1"/>
</dbReference>
<feature type="binding site" evidence="10">
    <location>
        <begin position="156"/>
        <end position="161"/>
    </location>
    <ligand>
        <name>sn-glycerol 1-phosphate</name>
        <dbReference type="ChEBI" id="CHEBI:57685"/>
    </ligand>
</feature>
<protein>
    <recommendedName>
        <fullName evidence="9 10">Heptaprenylglyceryl phosphate synthase</fullName>
        <shortName evidence="10">HepGP synthase</shortName>
        <ecNumber evidence="9 10">2.5.1.n9</ecNumber>
    </recommendedName>
    <alternativeName>
        <fullName evidence="10">Glycerol-1-phosphate heptaprenyltransferase</fullName>
    </alternativeName>
</protein>
<evidence type="ECO:0000256" key="1">
    <source>
        <dbReference type="ARBA" id="ARBA00022516"/>
    </source>
</evidence>
<comment type="pathway">
    <text evidence="10">Membrane lipid metabolism; glycerophospholipid metabolism.</text>
</comment>
<accession>A0A364K1C4</accession>
<sequence>MQKWRHVFKLDPNRKLSDLALKMVCTSGTDAVIIGGTDGITFENTFALLQRVKQYPIHCVQEISNHSAVMPGFDGYLIPSVLNTEQAYWIKGAHFEAIQKYGHLIPWQQIALQGYVILNPDAKVSRLTKCDTQLTPQDITAYAQLCDQLFRIPIFYLEYSGTYGKVEMLKAARKGLKQSRLFYGGGITTEEQAKDMAAWADTIVVGNLIYYHVERAMNTVKWVKETPLRKGE</sequence>
<dbReference type="PANTHER" id="PTHR40029">
    <property type="match status" value="1"/>
</dbReference>
<dbReference type="Proteomes" id="UP000251213">
    <property type="component" value="Unassembled WGS sequence"/>
</dbReference>
<feature type="binding site" evidence="10">
    <location>
        <position position="37"/>
    </location>
    <ligand>
        <name>Mg(2+)</name>
        <dbReference type="ChEBI" id="CHEBI:18420"/>
    </ligand>
</feature>
<comment type="caution">
    <text evidence="10">Lacks conserved residue(s) required for the propagation of feature annotation.</text>
</comment>
<dbReference type="Pfam" id="PF01884">
    <property type="entry name" value="PcrB"/>
    <property type="match status" value="1"/>
</dbReference>
<evidence type="ECO:0000256" key="3">
    <source>
        <dbReference type="ARBA" id="ARBA00022723"/>
    </source>
</evidence>
<dbReference type="InterPro" id="IPR008205">
    <property type="entry name" value="GGGP_HepGP_synthase"/>
</dbReference>
<evidence type="ECO:0000256" key="6">
    <source>
        <dbReference type="ARBA" id="ARBA00023209"/>
    </source>
</evidence>
<evidence type="ECO:0000256" key="4">
    <source>
        <dbReference type="ARBA" id="ARBA00022842"/>
    </source>
</evidence>
<dbReference type="GO" id="GO:0000287">
    <property type="term" value="F:magnesium ion binding"/>
    <property type="evidence" value="ECO:0007669"/>
    <property type="project" value="UniProtKB-UniRule"/>
</dbReference>
<dbReference type="HAMAP" id="MF_00112">
    <property type="entry name" value="GGGP_HepGP_synthase"/>
    <property type="match status" value="1"/>
</dbReference>
<evidence type="ECO:0000256" key="10">
    <source>
        <dbReference type="HAMAP-Rule" id="MF_00112"/>
    </source>
</evidence>
<comment type="subunit">
    <text evidence="10">Homodimer.</text>
</comment>
<feature type="binding site" evidence="10">
    <location>
        <position position="9"/>
    </location>
    <ligand>
        <name>sn-glycerol 1-phosphate</name>
        <dbReference type="ChEBI" id="CHEBI:57685"/>
    </ligand>
</feature>
<keyword evidence="5 10" id="KW-0443">Lipid metabolism</keyword>
<dbReference type="NCBIfam" id="TIGR01768">
    <property type="entry name" value="GGGP-family"/>
    <property type="match status" value="1"/>
</dbReference>
<keyword evidence="4 10" id="KW-0460">Magnesium</keyword>
<dbReference type="OrthoDB" id="2381757at2"/>
<evidence type="ECO:0000256" key="9">
    <source>
        <dbReference type="ARBA" id="ARBA00066888"/>
    </source>
</evidence>
<evidence type="ECO:0000256" key="5">
    <source>
        <dbReference type="ARBA" id="ARBA00023098"/>
    </source>
</evidence>
<evidence type="ECO:0000313" key="11">
    <source>
        <dbReference type="EMBL" id="RAL21500.1"/>
    </source>
</evidence>
<evidence type="ECO:0000256" key="8">
    <source>
        <dbReference type="ARBA" id="ARBA00048318"/>
    </source>
</evidence>
<dbReference type="GO" id="GO:0120536">
    <property type="term" value="F:heptaprenylglyceryl phosphate synthase activity"/>
    <property type="evidence" value="ECO:0007669"/>
    <property type="project" value="RHEA"/>
</dbReference>